<comment type="caution">
    <text evidence="1">The sequence shown here is derived from an EMBL/GenBank/DDBJ whole genome shotgun (WGS) entry which is preliminary data.</text>
</comment>
<accession>A0ABU6MMH2</accession>
<keyword evidence="2" id="KW-1185">Reference proteome</keyword>
<evidence type="ECO:0000313" key="1">
    <source>
        <dbReference type="EMBL" id="MED1205883.1"/>
    </source>
</evidence>
<protein>
    <submittedName>
        <fullName evidence="1">Uncharacterized protein</fullName>
    </submittedName>
</protein>
<name>A0ABU6MMH2_9BACI</name>
<gene>
    <name evidence="1" type="ORF">P4T90_22880</name>
</gene>
<proteinExistence type="predicted"/>
<reference evidence="1 2" key="1">
    <citation type="submission" date="2023-03" db="EMBL/GenBank/DDBJ databases">
        <title>Bacillus Genome Sequencing.</title>
        <authorList>
            <person name="Dunlap C."/>
        </authorList>
    </citation>
    <scope>NUCLEOTIDE SEQUENCE [LARGE SCALE GENOMIC DNA]</scope>
    <source>
        <strain evidence="1 2">B-23453</strain>
    </source>
</reference>
<sequence length="93" mass="10828">MNYNHANVPVIAADERDRAGNLSFYCHFCKEDHHHSNVAGHYGALCKSRFSPYAETGYILARNRTIWDKGNKYAPTNKKKKEKVKLWNKLFKN</sequence>
<dbReference type="Proteomes" id="UP001341444">
    <property type="component" value="Unassembled WGS sequence"/>
</dbReference>
<evidence type="ECO:0000313" key="2">
    <source>
        <dbReference type="Proteomes" id="UP001341444"/>
    </source>
</evidence>
<dbReference type="EMBL" id="JARMAB010000042">
    <property type="protein sequence ID" value="MED1205883.1"/>
    <property type="molecule type" value="Genomic_DNA"/>
</dbReference>
<organism evidence="1 2">
    <name type="scientific">Heyndrickxia acidicola</name>
    <dbReference type="NCBI Taxonomy" id="209389"/>
    <lineage>
        <taxon>Bacteria</taxon>
        <taxon>Bacillati</taxon>
        <taxon>Bacillota</taxon>
        <taxon>Bacilli</taxon>
        <taxon>Bacillales</taxon>
        <taxon>Bacillaceae</taxon>
        <taxon>Heyndrickxia</taxon>
    </lineage>
</organism>
<dbReference type="RefSeq" id="WP_066271564.1">
    <property type="nucleotide sequence ID" value="NZ_JARMAB010000042.1"/>
</dbReference>